<feature type="domain" description="Mur ligase central" evidence="8">
    <location>
        <begin position="102"/>
        <end position="281"/>
    </location>
</feature>
<dbReference type="Gene3D" id="3.90.190.20">
    <property type="entry name" value="Mur ligase, C-terminal domain"/>
    <property type="match status" value="1"/>
</dbReference>
<dbReference type="InterPro" id="IPR013221">
    <property type="entry name" value="Mur_ligase_cen"/>
</dbReference>
<dbReference type="GO" id="GO:0051301">
    <property type="term" value="P:cell division"/>
    <property type="evidence" value="ECO:0007669"/>
    <property type="project" value="InterPro"/>
</dbReference>
<dbReference type="Gene3D" id="3.40.50.720">
    <property type="entry name" value="NAD(P)-binding Rossmann-like Domain"/>
    <property type="match status" value="1"/>
</dbReference>
<dbReference type="UniPathway" id="UPA00219"/>
<evidence type="ECO:0000256" key="5">
    <source>
        <dbReference type="ARBA" id="ARBA00022741"/>
    </source>
</evidence>
<sequence>MGLALSGVAAAKLAARQGADVFVSDNHDTSELQGTLTDLKELGIKGELGQHSNQIYDADLWIISPGIAQDSELIQKGQYKDISIVSEIEFASWFTEAPILAITGSNGKTTTAHLLAEMIQTDDLHGLLAGNVGIPFSAMVLEDLENPDSKRVWILEISSFQMEFITHFKPYISILLNITPDHLNRYPSMKEYIAAKMKMWSRQTAEDFIVYNADDTILVEEIAESTSRKIAFGLGHHPEAIFQPNRTKIYTEEHATLIEMNQLALPGKHNLANALAAATAAHLMGIPNKLISVTMSQFSGVPHRLESIAEINGVTYINDSKATNLDAVQVALESFSQPIILLLGGLDKGGDFRSLLPHTHNNLKEVIAFGQAKELILTALRDAVRSTSVMDLKEALELAQNCSQPGDVVLLSPGCASFDQFKNFEERGNYFRFLVTLMEKV</sequence>
<evidence type="ECO:0000256" key="4">
    <source>
        <dbReference type="ARBA" id="ARBA00022598"/>
    </source>
</evidence>
<dbReference type="AlphaFoldDB" id="A0A381NN26"/>
<dbReference type="GO" id="GO:0008764">
    <property type="term" value="F:UDP-N-acetylmuramoylalanine-D-glutamate ligase activity"/>
    <property type="evidence" value="ECO:0007669"/>
    <property type="project" value="UniProtKB-EC"/>
</dbReference>
<evidence type="ECO:0000259" key="8">
    <source>
        <dbReference type="Pfam" id="PF08245"/>
    </source>
</evidence>
<evidence type="ECO:0000256" key="2">
    <source>
        <dbReference type="ARBA" id="ARBA00004752"/>
    </source>
</evidence>
<dbReference type="NCBIfam" id="TIGR01087">
    <property type="entry name" value="murD"/>
    <property type="match status" value="1"/>
</dbReference>
<dbReference type="SUPFAM" id="SSF53244">
    <property type="entry name" value="MurD-like peptide ligases, peptide-binding domain"/>
    <property type="match status" value="1"/>
</dbReference>
<evidence type="ECO:0000256" key="1">
    <source>
        <dbReference type="ARBA" id="ARBA00004496"/>
    </source>
</evidence>
<organism evidence="9">
    <name type="scientific">marine metagenome</name>
    <dbReference type="NCBI Taxonomy" id="408172"/>
    <lineage>
        <taxon>unclassified sequences</taxon>
        <taxon>metagenomes</taxon>
        <taxon>ecological metagenomes</taxon>
    </lineage>
</organism>
<dbReference type="HAMAP" id="MF_00639">
    <property type="entry name" value="MurD"/>
    <property type="match status" value="1"/>
</dbReference>
<dbReference type="GO" id="GO:0009252">
    <property type="term" value="P:peptidoglycan biosynthetic process"/>
    <property type="evidence" value="ECO:0007669"/>
    <property type="project" value="UniProtKB-UniPathway"/>
</dbReference>
<keyword evidence="3" id="KW-0963">Cytoplasm</keyword>
<keyword evidence="6" id="KW-0067">ATP-binding</keyword>
<dbReference type="GO" id="GO:0005737">
    <property type="term" value="C:cytoplasm"/>
    <property type="evidence" value="ECO:0007669"/>
    <property type="project" value="UniProtKB-SubCell"/>
</dbReference>
<accession>A0A381NN26</accession>
<dbReference type="Pfam" id="PF08245">
    <property type="entry name" value="Mur_ligase_M"/>
    <property type="match status" value="1"/>
</dbReference>
<evidence type="ECO:0000256" key="3">
    <source>
        <dbReference type="ARBA" id="ARBA00022490"/>
    </source>
</evidence>
<gene>
    <name evidence="9" type="ORF">METZ01_LOCUS8771</name>
</gene>
<dbReference type="GO" id="GO:0008360">
    <property type="term" value="P:regulation of cell shape"/>
    <property type="evidence" value="ECO:0007669"/>
    <property type="project" value="InterPro"/>
</dbReference>
<dbReference type="SUPFAM" id="SSF51984">
    <property type="entry name" value="MurCD N-terminal domain"/>
    <property type="match status" value="1"/>
</dbReference>
<dbReference type="Pfam" id="PF02875">
    <property type="entry name" value="Mur_ligase_C"/>
    <property type="match status" value="1"/>
</dbReference>
<keyword evidence="4" id="KW-0436">Ligase</keyword>
<evidence type="ECO:0000259" key="7">
    <source>
        <dbReference type="Pfam" id="PF02875"/>
    </source>
</evidence>
<dbReference type="InterPro" id="IPR036565">
    <property type="entry name" value="Mur-like_cat_sf"/>
</dbReference>
<protein>
    <submittedName>
        <fullName evidence="9">Uncharacterized protein</fullName>
    </submittedName>
</protein>
<proteinExistence type="inferred from homology"/>
<dbReference type="PANTHER" id="PTHR43692:SF1">
    <property type="entry name" value="UDP-N-ACETYLMURAMOYLALANINE--D-GLUTAMATE LIGASE"/>
    <property type="match status" value="1"/>
</dbReference>
<dbReference type="InterPro" id="IPR005762">
    <property type="entry name" value="MurD"/>
</dbReference>
<feature type="domain" description="Mur ligase C-terminal" evidence="7">
    <location>
        <begin position="303"/>
        <end position="413"/>
    </location>
</feature>
<name>A0A381NN26_9ZZZZ</name>
<dbReference type="InterPro" id="IPR004101">
    <property type="entry name" value="Mur_ligase_C"/>
</dbReference>
<dbReference type="EMBL" id="UINC01000468">
    <property type="protein sequence ID" value="SUZ55917.1"/>
    <property type="molecule type" value="Genomic_DNA"/>
</dbReference>
<dbReference type="Gene3D" id="3.40.1190.10">
    <property type="entry name" value="Mur-like, catalytic domain"/>
    <property type="match status" value="1"/>
</dbReference>
<reference evidence="9" key="1">
    <citation type="submission" date="2018-05" db="EMBL/GenBank/DDBJ databases">
        <authorList>
            <person name="Lanie J.A."/>
            <person name="Ng W.-L."/>
            <person name="Kazmierczak K.M."/>
            <person name="Andrzejewski T.M."/>
            <person name="Davidsen T.M."/>
            <person name="Wayne K.J."/>
            <person name="Tettelin H."/>
            <person name="Glass J.I."/>
            <person name="Rusch D."/>
            <person name="Podicherti R."/>
            <person name="Tsui H.-C.T."/>
            <person name="Winkler M.E."/>
        </authorList>
    </citation>
    <scope>NUCLEOTIDE SEQUENCE</scope>
</reference>
<evidence type="ECO:0000313" key="9">
    <source>
        <dbReference type="EMBL" id="SUZ55917.1"/>
    </source>
</evidence>
<dbReference type="InterPro" id="IPR036615">
    <property type="entry name" value="Mur_ligase_C_dom_sf"/>
</dbReference>
<comment type="subcellular location">
    <subcellularLocation>
        <location evidence="1">Cytoplasm</location>
    </subcellularLocation>
</comment>
<dbReference type="GO" id="GO:0005524">
    <property type="term" value="F:ATP binding"/>
    <property type="evidence" value="ECO:0007669"/>
    <property type="project" value="UniProtKB-KW"/>
</dbReference>
<dbReference type="Pfam" id="PF21377">
    <property type="entry name" value="MurD_N"/>
    <property type="match status" value="1"/>
</dbReference>
<evidence type="ECO:0000256" key="6">
    <source>
        <dbReference type="ARBA" id="ARBA00022840"/>
    </source>
</evidence>
<dbReference type="SUPFAM" id="SSF53623">
    <property type="entry name" value="MurD-like peptide ligases, catalytic domain"/>
    <property type="match status" value="1"/>
</dbReference>
<comment type="pathway">
    <text evidence="2">Cell wall biogenesis; peptidoglycan biosynthesis.</text>
</comment>
<dbReference type="PANTHER" id="PTHR43692">
    <property type="entry name" value="UDP-N-ACETYLMURAMOYLALANINE--D-GLUTAMATE LIGASE"/>
    <property type="match status" value="1"/>
</dbReference>
<keyword evidence="5" id="KW-0547">Nucleotide-binding</keyword>